<feature type="coiled-coil region" evidence="11">
    <location>
        <begin position="77"/>
        <end position="132"/>
    </location>
</feature>
<comment type="subcellular location">
    <subcellularLocation>
        <location evidence="1">Cell membrane</location>
        <topology evidence="1">Peripheral membrane protein</topology>
        <orientation evidence="1">Cytoplasmic side</orientation>
    </subcellularLocation>
</comment>
<gene>
    <name evidence="12" type="ORF">SAMN04488529_10829</name>
</gene>
<evidence type="ECO:0000313" key="13">
    <source>
        <dbReference type="Proteomes" id="UP000198597"/>
    </source>
</evidence>
<keyword evidence="13" id="KW-1185">Reference proteome</keyword>
<dbReference type="EMBL" id="FNJM01000008">
    <property type="protein sequence ID" value="SDP56981.1"/>
    <property type="molecule type" value="Genomic_DNA"/>
</dbReference>
<evidence type="ECO:0000256" key="9">
    <source>
        <dbReference type="ARBA" id="ARBA00023136"/>
    </source>
</evidence>
<dbReference type="GO" id="GO:0009288">
    <property type="term" value="C:bacterial-type flagellum"/>
    <property type="evidence" value="ECO:0007669"/>
    <property type="project" value="InterPro"/>
</dbReference>
<dbReference type="Gene3D" id="1.10.287.1700">
    <property type="match status" value="1"/>
</dbReference>
<keyword evidence="6" id="KW-0145">Chemotaxis</keyword>
<dbReference type="GO" id="GO:0015031">
    <property type="term" value="P:protein transport"/>
    <property type="evidence" value="ECO:0007669"/>
    <property type="project" value="UniProtKB-KW"/>
</dbReference>
<dbReference type="OrthoDB" id="1707704at2"/>
<keyword evidence="12" id="KW-0966">Cell projection</keyword>
<evidence type="ECO:0000256" key="3">
    <source>
        <dbReference type="ARBA" id="ARBA00020392"/>
    </source>
</evidence>
<dbReference type="AlphaFoldDB" id="A0A1H0TSY5"/>
<evidence type="ECO:0000256" key="5">
    <source>
        <dbReference type="ARBA" id="ARBA00022475"/>
    </source>
</evidence>
<keyword evidence="4" id="KW-0813">Transport</keyword>
<protein>
    <recommendedName>
        <fullName evidence="3">Flagellar FliJ protein</fullName>
    </recommendedName>
</protein>
<evidence type="ECO:0000256" key="7">
    <source>
        <dbReference type="ARBA" id="ARBA00022795"/>
    </source>
</evidence>
<name>A0A1H0TSY5_9CLOT</name>
<keyword evidence="5" id="KW-1003">Cell membrane</keyword>
<dbReference type="RefSeq" id="WP_089970545.1">
    <property type="nucleotide sequence ID" value="NZ_FNJM01000008.1"/>
</dbReference>
<evidence type="ECO:0000256" key="1">
    <source>
        <dbReference type="ARBA" id="ARBA00004413"/>
    </source>
</evidence>
<dbReference type="GO" id="GO:0071973">
    <property type="term" value="P:bacterial-type flagellum-dependent cell motility"/>
    <property type="evidence" value="ECO:0007669"/>
    <property type="project" value="InterPro"/>
</dbReference>
<keyword evidence="10" id="KW-1006">Bacterial flagellum protein export</keyword>
<accession>A0A1H0TSY5</accession>
<evidence type="ECO:0000256" key="11">
    <source>
        <dbReference type="SAM" id="Coils"/>
    </source>
</evidence>
<dbReference type="InterPro" id="IPR012823">
    <property type="entry name" value="Flagell_FliJ"/>
</dbReference>
<evidence type="ECO:0000256" key="4">
    <source>
        <dbReference type="ARBA" id="ARBA00022448"/>
    </source>
</evidence>
<dbReference type="Proteomes" id="UP000198597">
    <property type="component" value="Unassembled WGS sequence"/>
</dbReference>
<sequence>MPKGFKFGLEKLLEIRGKQEEESKRKFTQSQRETKKTEIRLNDLNDNYKKYNGINKGETLVYQKIKKNYLFAINKGIDETEKELKLRERELDFRREDLKKKQIERKTVDILKENQLISYNKEQNRIEQINNDEFALYAYMRNQAASKKIIEMSKGREVKNR</sequence>
<dbReference type="Pfam" id="PF02050">
    <property type="entry name" value="FliJ"/>
    <property type="match status" value="1"/>
</dbReference>
<proteinExistence type="inferred from homology"/>
<dbReference type="GO" id="GO:0006935">
    <property type="term" value="P:chemotaxis"/>
    <property type="evidence" value="ECO:0007669"/>
    <property type="project" value="UniProtKB-KW"/>
</dbReference>
<evidence type="ECO:0000256" key="10">
    <source>
        <dbReference type="ARBA" id="ARBA00023225"/>
    </source>
</evidence>
<keyword evidence="12" id="KW-0969">Cilium</keyword>
<dbReference type="GO" id="GO:0005886">
    <property type="term" value="C:plasma membrane"/>
    <property type="evidence" value="ECO:0007669"/>
    <property type="project" value="UniProtKB-SubCell"/>
</dbReference>
<keyword evidence="9" id="KW-0472">Membrane</keyword>
<keyword evidence="12" id="KW-0282">Flagellum</keyword>
<evidence type="ECO:0000256" key="6">
    <source>
        <dbReference type="ARBA" id="ARBA00022500"/>
    </source>
</evidence>
<keyword evidence="7" id="KW-1005">Bacterial flagellum biogenesis</keyword>
<keyword evidence="11" id="KW-0175">Coiled coil</keyword>
<evidence type="ECO:0000313" key="12">
    <source>
        <dbReference type="EMBL" id="SDP56981.1"/>
    </source>
</evidence>
<comment type="similarity">
    <text evidence="2">Belongs to the FliJ family.</text>
</comment>
<dbReference type="NCBIfam" id="TIGR02473">
    <property type="entry name" value="flagell_FliJ"/>
    <property type="match status" value="1"/>
</dbReference>
<dbReference type="GO" id="GO:0044781">
    <property type="term" value="P:bacterial-type flagellum organization"/>
    <property type="evidence" value="ECO:0007669"/>
    <property type="project" value="UniProtKB-KW"/>
</dbReference>
<organism evidence="12 13">
    <name type="scientific">Clostridium gasigenes</name>
    <dbReference type="NCBI Taxonomy" id="94869"/>
    <lineage>
        <taxon>Bacteria</taxon>
        <taxon>Bacillati</taxon>
        <taxon>Bacillota</taxon>
        <taxon>Clostridia</taxon>
        <taxon>Eubacteriales</taxon>
        <taxon>Clostridiaceae</taxon>
        <taxon>Clostridium</taxon>
    </lineage>
</organism>
<reference evidence="12 13" key="1">
    <citation type="submission" date="2016-10" db="EMBL/GenBank/DDBJ databases">
        <authorList>
            <person name="de Groot N.N."/>
        </authorList>
    </citation>
    <scope>NUCLEOTIDE SEQUENCE [LARGE SCALE GENOMIC DNA]</scope>
    <source>
        <strain evidence="12 13">DSM 12272</strain>
    </source>
</reference>
<evidence type="ECO:0000256" key="2">
    <source>
        <dbReference type="ARBA" id="ARBA00010004"/>
    </source>
</evidence>
<keyword evidence="8" id="KW-0653">Protein transport</keyword>
<evidence type="ECO:0000256" key="8">
    <source>
        <dbReference type="ARBA" id="ARBA00022927"/>
    </source>
</evidence>
<dbReference type="STRING" id="94869.SAMN04488529_10829"/>
<dbReference type="InterPro" id="IPR053716">
    <property type="entry name" value="Flag_assembly_chemotaxis_eff"/>
</dbReference>